<dbReference type="Pfam" id="PF07173">
    <property type="entry name" value="GRDP-like"/>
    <property type="match status" value="1"/>
</dbReference>
<protein>
    <submittedName>
        <fullName evidence="1">Uncharacterized protein</fullName>
    </submittedName>
</protein>
<dbReference type="PANTHER" id="PTHR34365">
    <property type="entry name" value="ENOLASE (DUF1399)"/>
    <property type="match status" value="1"/>
</dbReference>
<accession>A0A835IZ96</accession>
<dbReference type="EMBL" id="JADFTS010000001">
    <property type="protein sequence ID" value="KAF9624992.1"/>
    <property type="molecule type" value="Genomic_DNA"/>
</dbReference>
<dbReference type="AlphaFoldDB" id="A0A835IZ96"/>
<evidence type="ECO:0000313" key="1">
    <source>
        <dbReference type="EMBL" id="KAF9624992.1"/>
    </source>
</evidence>
<dbReference type="Proteomes" id="UP000631114">
    <property type="component" value="Unassembled WGS sequence"/>
</dbReference>
<name>A0A835IZ96_9MAGN</name>
<dbReference type="PANTHER" id="PTHR34365:SF7">
    <property type="entry name" value="GLYCINE-RICH DOMAIN-CONTAINING PROTEIN 1"/>
    <property type="match status" value="1"/>
</dbReference>
<organism evidence="1 2">
    <name type="scientific">Coptis chinensis</name>
    <dbReference type="NCBI Taxonomy" id="261450"/>
    <lineage>
        <taxon>Eukaryota</taxon>
        <taxon>Viridiplantae</taxon>
        <taxon>Streptophyta</taxon>
        <taxon>Embryophyta</taxon>
        <taxon>Tracheophyta</taxon>
        <taxon>Spermatophyta</taxon>
        <taxon>Magnoliopsida</taxon>
        <taxon>Ranunculales</taxon>
        <taxon>Ranunculaceae</taxon>
        <taxon>Coptidoideae</taxon>
        <taxon>Coptis</taxon>
    </lineage>
</organism>
<dbReference type="InterPro" id="IPR009836">
    <property type="entry name" value="GRDP-like"/>
</dbReference>
<comment type="caution">
    <text evidence="1">The sequence shown here is derived from an EMBL/GenBank/DDBJ whole genome shotgun (WGS) entry which is preliminary data.</text>
</comment>
<reference evidence="1 2" key="1">
    <citation type="submission" date="2020-10" db="EMBL/GenBank/DDBJ databases">
        <title>The Coptis chinensis genome and diversification of protoberbering-type alkaloids.</title>
        <authorList>
            <person name="Wang B."/>
            <person name="Shu S."/>
            <person name="Song C."/>
            <person name="Liu Y."/>
        </authorList>
    </citation>
    <scope>NUCLEOTIDE SEQUENCE [LARGE SCALE GENOMIC DNA]</scope>
    <source>
        <strain evidence="1">HL-2020</strain>
        <tissue evidence="1">Leaf</tissue>
    </source>
</reference>
<dbReference type="OrthoDB" id="1736958at2759"/>
<proteinExistence type="predicted"/>
<evidence type="ECO:0000313" key="2">
    <source>
        <dbReference type="Proteomes" id="UP000631114"/>
    </source>
</evidence>
<sequence length="115" mass="13355">MKKFGTRLYPAEPYELDLSSHLSDIILENLSECTSYDFLLAVSKPIMNEDVFLEEAVARYKGSYEEINKERSIKRFCVPTYDIDVIWHSHQLHPVSYCKDLVEVLGEILEHDDNG</sequence>
<gene>
    <name evidence="1" type="ORF">IFM89_016812</name>
</gene>
<keyword evidence="2" id="KW-1185">Reference proteome</keyword>